<reference evidence="3 4" key="1">
    <citation type="journal article" date="2019" name="Front. Microbiol.">
        <title>Thermoanaerosceptrum fracticalcis gen. nov. sp. nov., a Novel Fumarate-Fermenting Microorganism From a Deep Fractured Carbonate Aquifer of the US Great Basin.</title>
        <authorList>
            <person name="Hamilton-Brehm S.D."/>
            <person name="Stewart L.E."/>
            <person name="Zavarin M."/>
            <person name="Caldwell M."/>
            <person name="Lawson P.A."/>
            <person name="Onstott T.C."/>
            <person name="Grzymski J."/>
            <person name="Neveux I."/>
            <person name="Lollar B.S."/>
            <person name="Russell C.E."/>
            <person name="Moser D.P."/>
        </authorList>
    </citation>
    <scope>NUCLEOTIDE SEQUENCE [LARGE SCALE GENOMIC DNA]</scope>
    <source>
        <strain evidence="3 4">DRI-13</strain>
    </source>
</reference>
<dbReference type="PROSITE" id="PS50902">
    <property type="entry name" value="FLAVODOXIN_LIKE"/>
    <property type="match status" value="1"/>
</dbReference>
<dbReference type="SUPFAM" id="SSF56281">
    <property type="entry name" value="Metallo-hydrolase/oxidoreductase"/>
    <property type="match status" value="1"/>
</dbReference>
<dbReference type="NCBIfam" id="NF008887">
    <property type="entry name" value="PRK11921.1"/>
    <property type="match status" value="1"/>
</dbReference>
<proteinExistence type="inferred from homology"/>
<dbReference type="SMART" id="SM00849">
    <property type="entry name" value="Lactamase_B"/>
    <property type="match status" value="1"/>
</dbReference>
<dbReference type="PANTHER" id="PTHR43717">
    <property type="entry name" value="ANAEROBIC NITRIC OXIDE REDUCTASE FLAVORUBREDOXIN"/>
    <property type="match status" value="1"/>
</dbReference>
<dbReference type="InterPro" id="IPR001279">
    <property type="entry name" value="Metallo-B-lactamas"/>
</dbReference>
<dbReference type="InterPro" id="IPR029039">
    <property type="entry name" value="Flavoprotein-like_sf"/>
</dbReference>
<dbReference type="InterPro" id="IPR016440">
    <property type="entry name" value="Rubredoxin-O_OxRdtase"/>
</dbReference>
<dbReference type="CDD" id="cd07709">
    <property type="entry name" value="flavodiiron_proteins_MBL-fold"/>
    <property type="match status" value="1"/>
</dbReference>
<dbReference type="PANTHER" id="PTHR43717:SF1">
    <property type="entry name" value="ANAEROBIC NITRIC OXIDE REDUCTASE FLAVORUBREDOXIN"/>
    <property type="match status" value="1"/>
</dbReference>
<evidence type="ECO:0000256" key="1">
    <source>
        <dbReference type="ARBA" id="ARBA00007121"/>
    </source>
</evidence>
<dbReference type="GO" id="GO:0016651">
    <property type="term" value="F:oxidoreductase activity, acting on NAD(P)H"/>
    <property type="evidence" value="ECO:0007669"/>
    <property type="project" value="UniProtKB-ARBA"/>
</dbReference>
<dbReference type="PIRSF" id="PIRSF005243">
    <property type="entry name" value="ROO"/>
    <property type="match status" value="1"/>
</dbReference>
<dbReference type="GO" id="GO:0010181">
    <property type="term" value="F:FMN binding"/>
    <property type="evidence" value="ECO:0007669"/>
    <property type="project" value="InterPro"/>
</dbReference>
<dbReference type="Pfam" id="PF00258">
    <property type="entry name" value="Flavodoxin_1"/>
    <property type="match status" value="1"/>
</dbReference>
<organism evidence="3 4">
    <name type="scientific">Thermanaerosceptrum fracticalcis</name>
    <dbReference type="NCBI Taxonomy" id="1712410"/>
    <lineage>
        <taxon>Bacteria</taxon>
        <taxon>Bacillati</taxon>
        <taxon>Bacillota</taxon>
        <taxon>Clostridia</taxon>
        <taxon>Eubacteriales</taxon>
        <taxon>Peptococcaceae</taxon>
        <taxon>Thermanaerosceptrum</taxon>
    </lineage>
</organism>
<dbReference type="EMBL" id="CP045798">
    <property type="protein sequence ID" value="QNB47088.1"/>
    <property type="molecule type" value="Genomic_DNA"/>
</dbReference>
<protein>
    <submittedName>
        <fullName evidence="3">Anaerobic nitric oxide reductase flavorubredoxin</fullName>
    </submittedName>
</protein>
<accession>A0A7G6E4T4</accession>
<dbReference type="Gene3D" id="3.60.15.10">
    <property type="entry name" value="Ribonuclease Z/Hydroxyacylglutathione hydrolase-like"/>
    <property type="match status" value="1"/>
</dbReference>
<dbReference type="InterPro" id="IPR036866">
    <property type="entry name" value="RibonucZ/Hydroxyglut_hydro"/>
</dbReference>
<dbReference type="GO" id="GO:0046872">
    <property type="term" value="F:metal ion binding"/>
    <property type="evidence" value="ECO:0007669"/>
    <property type="project" value="InterPro"/>
</dbReference>
<gene>
    <name evidence="3" type="ORF">BR63_12690</name>
</gene>
<sequence>MFEIKKNIYWVGIKDWELRKFHGEEYTTRRGSTYNSYLIKDQKTVLVDTAWDPFKEEYVANLEKNVGLKNIDYIVVNHSEIDHSGSMGLLMSKIPHTPIYCTQNGAKILKKHHHQDWNIQVVKTGDTLSLGEYELMFIEAPMLHWPDSMFTYVKGANVLLSNDAFGQHYATSQFYNDQVDQCELYQEALKYYANILTPFSKMVRQKIDQFKSLNLPVEIIAPSHGVIWRDNPLQIVDKYYQWAGDYQEDFVAVIYDTMWEATKKMAHAIAEGLKREGLAYKIIHSAKTDHTELIADVFRAKAVLVGSSTVNNSLLSSVAAVLELLKGMKFKNKVGAAFGSYGWSGEAVKNISERLEQAGIKVVQEGIRVQYNPTEEELAQCVEFGREFAKKL</sequence>
<dbReference type="KEGG" id="tfr:BR63_12690"/>
<dbReference type="InterPro" id="IPR045761">
    <property type="entry name" value="ODP_dom"/>
</dbReference>
<comment type="similarity">
    <text evidence="1">In the N-terminal section; belongs to the zinc metallo-hydrolase group 3 family.</text>
</comment>
<name>A0A7G6E4T4_THEFR</name>
<dbReference type="RefSeq" id="WP_034425222.1">
    <property type="nucleotide sequence ID" value="NZ_CP045798.1"/>
</dbReference>
<dbReference type="SUPFAM" id="SSF52218">
    <property type="entry name" value="Flavoproteins"/>
    <property type="match status" value="1"/>
</dbReference>
<evidence type="ECO:0000259" key="2">
    <source>
        <dbReference type="PROSITE" id="PS50902"/>
    </source>
</evidence>
<dbReference type="Gene3D" id="3.40.50.360">
    <property type="match status" value="1"/>
</dbReference>
<dbReference type="InterPro" id="IPR008254">
    <property type="entry name" value="Flavodoxin/NO_synth"/>
</dbReference>
<dbReference type="Pfam" id="PF19583">
    <property type="entry name" value="ODP"/>
    <property type="match status" value="1"/>
</dbReference>
<evidence type="ECO:0000313" key="3">
    <source>
        <dbReference type="EMBL" id="QNB47088.1"/>
    </source>
</evidence>
<dbReference type="Proteomes" id="UP000515847">
    <property type="component" value="Chromosome"/>
</dbReference>
<feature type="domain" description="Flavodoxin-like" evidence="2">
    <location>
        <begin position="251"/>
        <end position="389"/>
    </location>
</feature>
<keyword evidence="4" id="KW-1185">Reference proteome</keyword>
<dbReference type="AlphaFoldDB" id="A0A7G6E4T4"/>
<dbReference type="OrthoDB" id="9807946at2"/>
<evidence type="ECO:0000313" key="4">
    <source>
        <dbReference type="Proteomes" id="UP000515847"/>
    </source>
</evidence>
<dbReference type="GO" id="GO:0009055">
    <property type="term" value="F:electron transfer activity"/>
    <property type="evidence" value="ECO:0007669"/>
    <property type="project" value="InterPro"/>
</dbReference>